<dbReference type="AlphaFoldDB" id="A0A1W1IAU6"/>
<proteinExistence type="predicted"/>
<dbReference type="EMBL" id="LT828648">
    <property type="protein sequence ID" value="SLM50122.1"/>
    <property type="molecule type" value="Genomic_DNA"/>
</dbReference>
<dbReference type="Proteomes" id="UP000192042">
    <property type="component" value="Chromosome I"/>
</dbReference>
<organism evidence="1 2">
    <name type="scientific">Nitrospira japonica</name>
    <dbReference type="NCBI Taxonomy" id="1325564"/>
    <lineage>
        <taxon>Bacteria</taxon>
        <taxon>Pseudomonadati</taxon>
        <taxon>Nitrospirota</taxon>
        <taxon>Nitrospiria</taxon>
        <taxon>Nitrospirales</taxon>
        <taxon>Nitrospiraceae</taxon>
        <taxon>Nitrospira</taxon>
    </lineage>
</organism>
<gene>
    <name evidence="1" type="ORF">NSJP_3955</name>
</gene>
<evidence type="ECO:0000313" key="2">
    <source>
        <dbReference type="Proteomes" id="UP000192042"/>
    </source>
</evidence>
<dbReference type="PROSITE" id="PS51257">
    <property type="entry name" value="PROKAR_LIPOPROTEIN"/>
    <property type="match status" value="1"/>
</dbReference>
<dbReference type="STRING" id="1325564.NSJP_3955"/>
<evidence type="ECO:0008006" key="3">
    <source>
        <dbReference type="Google" id="ProtNLM"/>
    </source>
</evidence>
<reference evidence="1 2" key="1">
    <citation type="submission" date="2017-03" db="EMBL/GenBank/DDBJ databases">
        <authorList>
            <person name="Afonso C.L."/>
            <person name="Miller P.J."/>
            <person name="Scott M.A."/>
            <person name="Spackman E."/>
            <person name="Goraichik I."/>
            <person name="Dimitrov K.M."/>
            <person name="Suarez D.L."/>
            <person name="Swayne D.E."/>
        </authorList>
    </citation>
    <scope>NUCLEOTIDE SEQUENCE [LARGE SCALE GENOMIC DNA]</scope>
    <source>
        <strain evidence="1">Genome sequencing of Nitrospira japonica strain NJ11</strain>
    </source>
</reference>
<evidence type="ECO:0000313" key="1">
    <source>
        <dbReference type="EMBL" id="SLM50122.1"/>
    </source>
</evidence>
<name>A0A1W1IAU6_9BACT</name>
<dbReference type="KEGG" id="nja:NSJP_3955"/>
<keyword evidence="2" id="KW-1185">Reference proteome</keyword>
<sequence length="89" mass="9838">MPNLMRILVPVSLLLVSCAEGRWAHPTKDEVQAQRDWEVCKAEVLAGTEHQKDTMAGSINLSGCMQSKGYRYVEDETPRSTGSTTPSSR</sequence>
<accession>A0A1W1IAU6</accession>
<protein>
    <recommendedName>
        <fullName evidence="3">Lipoprotein</fullName>
    </recommendedName>
</protein>